<sequence>MISTRMTATLQNALTSRRNISELSQRLDKAGQEVSTGKHAEMYRTLGPRAAETLAVRSQLTRLDGFVQSNDALARKLESGSSALNDIRASVQPVIELALQSGSARQFSGSLQQSARMALEQVIGTANRSHVGEALFSGIDTDRAPLQPFDEANPNGGRSPREMVETVIGTGPGSAAEAETMAAALAEAFAPGTGDFEGSFYNGTPAATPDRLSARIDENETITYGVQANDPGFTDLLRGLSMLATTDISQIADEGAATAWLSEAVTAMTGGSDALLQAETRLGAQQARLETVMEAQAAKRDLYTSQINAIENVDPFEAATRLTELQTQLEASYMVTSRLSKLSFLNYL</sequence>
<dbReference type="InterPro" id="IPR001029">
    <property type="entry name" value="Flagellin_N"/>
</dbReference>
<dbReference type="GO" id="GO:0005198">
    <property type="term" value="F:structural molecule activity"/>
    <property type="evidence" value="ECO:0007669"/>
    <property type="project" value="UniProtKB-UniRule"/>
</dbReference>
<feature type="domain" description="Flagellin C-terminal" evidence="5">
    <location>
        <begin position="275"/>
        <end position="348"/>
    </location>
</feature>
<dbReference type="EMBL" id="NQWH01000010">
    <property type="protein sequence ID" value="PHP27920.1"/>
    <property type="molecule type" value="Genomic_DNA"/>
</dbReference>
<organism evidence="6 7">
    <name type="scientific">Limimaricola cinnabarinus</name>
    <dbReference type="NCBI Taxonomy" id="1125964"/>
    <lineage>
        <taxon>Bacteria</taxon>
        <taxon>Pseudomonadati</taxon>
        <taxon>Pseudomonadota</taxon>
        <taxon>Alphaproteobacteria</taxon>
        <taxon>Rhodobacterales</taxon>
        <taxon>Paracoccaceae</taxon>
        <taxon>Limimaricola</taxon>
    </lineage>
</organism>
<keyword evidence="2 3" id="KW-0975">Bacterial flagellum</keyword>
<dbReference type="Pfam" id="PF00700">
    <property type="entry name" value="Flagellin_C"/>
    <property type="match status" value="1"/>
</dbReference>
<dbReference type="PANTHER" id="PTHR42792:SF1">
    <property type="entry name" value="FLAGELLAR HOOK-ASSOCIATED PROTEIN 3"/>
    <property type="match status" value="1"/>
</dbReference>
<comment type="function">
    <text evidence="3">Flagellin is the subunit protein which polymerizes to form the filaments of bacterial flagella.</text>
</comment>
<evidence type="ECO:0000313" key="6">
    <source>
        <dbReference type="EMBL" id="PHP27920.1"/>
    </source>
</evidence>
<evidence type="ECO:0000259" key="5">
    <source>
        <dbReference type="Pfam" id="PF00700"/>
    </source>
</evidence>
<feature type="domain" description="Flagellin N-terminal" evidence="4">
    <location>
        <begin position="9"/>
        <end position="141"/>
    </location>
</feature>
<dbReference type="Proteomes" id="UP000221860">
    <property type="component" value="Unassembled WGS sequence"/>
</dbReference>
<reference evidence="6 7" key="1">
    <citation type="submission" date="2017-08" db="EMBL/GenBank/DDBJ databases">
        <title>Draft Genome Sequence of Loktanella cinnabarina Strain XM1, Isolated from Coastal Surface Water.</title>
        <authorList>
            <person name="Ma R."/>
            <person name="Wang J."/>
            <person name="Wang Q."/>
            <person name="Ma Z."/>
            <person name="Li J."/>
            <person name="Chen L."/>
        </authorList>
    </citation>
    <scope>NUCLEOTIDE SEQUENCE [LARGE SCALE GENOMIC DNA]</scope>
    <source>
        <strain evidence="6 7">XM1</strain>
    </source>
</reference>
<dbReference type="PANTHER" id="PTHR42792">
    <property type="entry name" value="FLAGELLIN"/>
    <property type="match status" value="1"/>
</dbReference>
<dbReference type="Pfam" id="PF00669">
    <property type="entry name" value="Flagellin_N"/>
    <property type="match status" value="1"/>
</dbReference>
<evidence type="ECO:0000313" key="7">
    <source>
        <dbReference type="Proteomes" id="UP000221860"/>
    </source>
</evidence>
<dbReference type="InterPro" id="IPR046358">
    <property type="entry name" value="Flagellin_C"/>
</dbReference>
<comment type="caution">
    <text evidence="6">The sequence shown here is derived from an EMBL/GenBank/DDBJ whole genome shotgun (WGS) entry which is preliminary data.</text>
</comment>
<dbReference type="RefSeq" id="WP_099276123.1">
    <property type="nucleotide sequence ID" value="NZ_KZ304956.1"/>
</dbReference>
<dbReference type="GO" id="GO:0009288">
    <property type="term" value="C:bacterial-type flagellum"/>
    <property type="evidence" value="ECO:0007669"/>
    <property type="project" value="UniProtKB-SubCell"/>
</dbReference>
<gene>
    <name evidence="6" type="ORF">CJ301_07995</name>
</gene>
<proteinExistence type="inferred from homology"/>
<keyword evidence="3" id="KW-0964">Secreted</keyword>
<dbReference type="InterPro" id="IPR001492">
    <property type="entry name" value="Flagellin"/>
</dbReference>
<evidence type="ECO:0000256" key="2">
    <source>
        <dbReference type="ARBA" id="ARBA00023143"/>
    </source>
</evidence>
<dbReference type="AlphaFoldDB" id="A0A2G1MH02"/>
<dbReference type="OrthoDB" id="7312911at2"/>
<comment type="similarity">
    <text evidence="1 3">Belongs to the bacterial flagellin family.</text>
</comment>
<evidence type="ECO:0000259" key="4">
    <source>
        <dbReference type="Pfam" id="PF00669"/>
    </source>
</evidence>
<comment type="subcellular location">
    <subcellularLocation>
        <location evidence="3">Secreted</location>
    </subcellularLocation>
    <subcellularLocation>
        <location evidence="3">Bacterial flagellum</location>
    </subcellularLocation>
</comment>
<name>A0A2G1MH02_9RHOB</name>
<dbReference type="GO" id="GO:0005576">
    <property type="term" value="C:extracellular region"/>
    <property type="evidence" value="ECO:0007669"/>
    <property type="project" value="UniProtKB-SubCell"/>
</dbReference>
<evidence type="ECO:0000256" key="1">
    <source>
        <dbReference type="ARBA" id="ARBA00005709"/>
    </source>
</evidence>
<accession>A0A2G1MH02</accession>
<dbReference type="Gene3D" id="1.20.1330.10">
    <property type="entry name" value="f41 fragment of flagellin, N-terminal domain"/>
    <property type="match status" value="1"/>
</dbReference>
<dbReference type="SUPFAM" id="SSF64518">
    <property type="entry name" value="Phase 1 flagellin"/>
    <property type="match status" value="1"/>
</dbReference>
<keyword evidence="7" id="KW-1185">Reference proteome</keyword>
<evidence type="ECO:0000256" key="3">
    <source>
        <dbReference type="RuleBase" id="RU362073"/>
    </source>
</evidence>
<protein>
    <recommendedName>
        <fullName evidence="3">Flagellin</fullName>
    </recommendedName>
</protein>